<sequence>MKEPFGSPEGGAIRGDRDEVGRREAVLATLREGGAAMPIAAMAKRLDVHPNTVRFHLEVLVANGRAERVEPDQRGPGRPPLLFRAVRRMDPGGSRRYQVLAEILTVSLAGERNAGAKARAAGRMWARRVTQPVSSPPNSGESVDRLVDLLAELGFAPQRQEDDGEQRIGLRHCPFLEVAQGASSLVCSVHLGLMQGALEAWDAPVTVDRLEPFVEPGLCLAHVASKVVA</sequence>
<accession>A0ABW7KV24</accession>
<dbReference type="Proteomes" id="UP001609176">
    <property type="component" value="Unassembled WGS sequence"/>
</dbReference>
<evidence type="ECO:0000313" key="3">
    <source>
        <dbReference type="Proteomes" id="UP001609176"/>
    </source>
</evidence>
<dbReference type="InterPro" id="IPR036390">
    <property type="entry name" value="WH_DNA-bd_sf"/>
</dbReference>
<dbReference type="EMBL" id="JBIMSP010000087">
    <property type="protein sequence ID" value="MFH5245632.1"/>
    <property type="molecule type" value="Genomic_DNA"/>
</dbReference>
<dbReference type="RefSeq" id="WP_395126396.1">
    <property type="nucleotide sequence ID" value="NZ_JBIMSN010000033.1"/>
</dbReference>
<keyword evidence="4" id="KW-1185">Reference proteome</keyword>
<comment type="caution">
    <text evidence="2">The sequence shown here is derived from an EMBL/GenBank/DDBJ whole genome shotgun (WGS) entry which is preliminary data.</text>
</comment>
<dbReference type="EMBL" id="JBIMSN010000033">
    <property type="protein sequence ID" value="MFH5228645.1"/>
    <property type="molecule type" value="Genomic_DNA"/>
</dbReference>
<dbReference type="Proteomes" id="UP001609219">
    <property type="component" value="Unassembled WGS sequence"/>
</dbReference>
<dbReference type="SUPFAM" id="SSF46785">
    <property type="entry name" value="Winged helix' DNA-binding domain"/>
    <property type="match status" value="1"/>
</dbReference>
<evidence type="ECO:0000313" key="2">
    <source>
        <dbReference type="EMBL" id="MFH5245632.1"/>
    </source>
</evidence>
<name>A0ABW7KV24_9NOCA</name>
<gene>
    <name evidence="2" type="ORF">ACHIPV_27720</name>
    <name evidence="1" type="ORF">ACHIRB_08665</name>
</gene>
<protein>
    <submittedName>
        <fullName evidence="2">Helix-turn-helix transcriptional regulator</fullName>
    </submittedName>
</protein>
<organism evidence="2 3">
    <name type="scientific">Antrihabitans spumae</name>
    <dbReference type="NCBI Taxonomy" id="3373370"/>
    <lineage>
        <taxon>Bacteria</taxon>
        <taxon>Bacillati</taxon>
        <taxon>Actinomycetota</taxon>
        <taxon>Actinomycetes</taxon>
        <taxon>Mycobacteriales</taxon>
        <taxon>Nocardiaceae</taxon>
        <taxon>Antrihabitans</taxon>
    </lineage>
</organism>
<proteinExistence type="predicted"/>
<evidence type="ECO:0000313" key="4">
    <source>
        <dbReference type="Proteomes" id="UP001609219"/>
    </source>
</evidence>
<dbReference type="Pfam" id="PF12840">
    <property type="entry name" value="HTH_20"/>
    <property type="match status" value="1"/>
</dbReference>
<reference evidence="3 4" key="1">
    <citation type="submission" date="2024-10" db="EMBL/GenBank/DDBJ databases">
        <authorList>
            <person name="Riesco R."/>
        </authorList>
    </citation>
    <scope>NUCLEOTIDE SEQUENCE [LARGE SCALE GENOMIC DNA]</scope>
    <source>
        <strain evidence="2 3">NCIMB 15448</strain>
        <strain evidence="1 4">NCIMB 15450</strain>
    </source>
</reference>
<evidence type="ECO:0000313" key="1">
    <source>
        <dbReference type="EMBL" id="MFH5228645.1"/>
    </source>
</evidence>